<dbReference type="EMBL" id="QGNW01002594">
    <property type="protein sequence ID" value="RVW15907.1"/>
    <property type="molecule type" value="Genomic_DNA"/>
</dbReference>
<comment type="caution">
    <text evidence="2">The sequence shown here is derived from an EMBL/GenBank/DDBJ whole genome shotgun (WGS) entry which is preliminary data.</text>
</comment>
<dbReference type="AlphaFoldDB" id="A0A438BY96"/>
<reference evidence="2 3" key="1">
    <citation type="journal article" date="2018" name="PLoS Genet.">
        <title>Population sequencing reveals clonal diversity and ancestral inbreeding in the grapevine cultivar Chardonnay.</title>
        <authorList>
            <person name="Roach M.J."/>
            <person name="Johnson D.L."/>
            <person name="Bohlmann J."/>
            <person name="van Vuuren H.J."/>
            <person name="Jones S.J."/>
            <person name="Pretorius I.S."/>
            <person name="Schmidt S.A."/>
            <person name="Borneman A.R."/>
        </authorList>
    </citation>
    <scope>NUCLEOTIDE SEQUENCE [LARGE SCALE GENOMIC DNA]</scope>
    <source>
        <strain evidence="3">cv. Chardonnay</strain>
        <tissue evidence="2">Leaf</tissue>
    </source>
</reference>
<accession>A0A438BY96</accession>
<evidence type="ECO:0000313" key="2">
    <source>
        <dbReference type="EMBL" id="RVW15907.1"/>
    </source>
</evidence>
<dbReference type="Proteomes" id="UP000288805">
    <property type="component" value="Unassembled WGS sequence"/>
</dbReference>
<name>A0A438BY96_VITVI</name>
<evidence type="ECO:0000256" key="1">
    <source>
        <dbReference type="SAM" id="MobiDB-lite"/>
    </source>
</evidence>
<sequence>MSRPCTFESLGGKQRKLGGLVVQTPGAKCGDRRQVKRALKIGVTEGSGHVCPGKLNRPPHPSGDRGAGFPTSLHSLASGMTVFDGSNFSEWYERVQFSLGVLDLDLALITDKPPEATNDSTLEQMEQ</sequence>
<feature type="region of interest" description="Disordered" evidence="1">
    <location>
        <begin position="48"/>
        <end position="70"/>
    </location>
</feature>
<organism evidence="2 3">
    <name type="scientific">Vitis vinifera</name>
    <name type="common">Grape</name>
    <dbReference type="NCBI Taxonomy" id="29760"/>
    <lineage>
        <taxon>Eukaryota</taxon>
        <taxon>Viridiplantae</taxon>
        <taxon>Streptophyta</taxon>
        <taxon>Embryophyta</taxon>
        <taxon>Tracheophyta</taxon>
        <taxon>Spermatophyta</taxon>
        <taxon>Magnoliopsida</taxon>
        <taxon>eudicotyledons</taxon>
        <taxon>Gunneridae</taxon>
        <taxon>Pentapetalae</taxon>
        <taxon>rosids</taxon>
        <taxon>Vitales</taxon>
        <taxon>Vitaceae</taxon>
        <taxon>Viteae</taxon>
        <taxon>Vitis</taxon>
    </lineage>
</organism>
<gene>
    <name evidence="2" type="ORF">CK203_073059</name>
</gene>
<evidence type="ECO:0000313" key="3">
    <source>
        <dbReference type="Proteomes" id="UP000288805"/>
    </source>
</evidence>
<protein>
    <submittedName>
        <fullName evidence="2">Uncharacterized protein</fullName>
    </submittedName>
</protein>
<proteinExistence type="predicted"/>